<dbReference type="InterPro" id="IPR008030">
    <property type="entry name" value="NmrA-like"/>
</dbReference>
<dbReference type="AlphaFoldDB" id="A0A067Q8Y6"/>
<gene>
    <name evidence="4" type="ORF">JAAARDRAFT_192618</name>
</gene>
<dbReference type="PANTHER" id="PTHR42748">
    <property type="entry name" value="NITROGEN METABOLITE REPRESSION PROTEIN NMRA FAMILY MEMBER"/>
    <property type="match status" value="1"/>
</dbReference>
<dbReference type="InParanoid" id="A0A067Q8Y6"/>
<evidence type="ECO:0000259" key="3">
    <source>
        <dbReference type="Pfam" id="PF05368"/>
    </source>
</evidence>
<dbReference type="STRING" id="933084.A0A067Q8Y6"/>
<proteinExistence type="inferred from homology"/>
<evidence type="ECO:0000313" key="4">
    <source>
        <dbReference type="EMBL" id="KDQ59066.1"/>
    </source>
</evidence>
<name>A0A067Q8Y6_9AGAM</name>
<dbReference type="HOGENOM" id="CLU_007383_8_0_1"/>
<accession>A0A067Q8Y6</accession>
<dbReference type="PANTHER" id="PTHR42748:SF14">
    <property type="entry name" value="SNOAL-LIKE DOMAIN-CONTAINING PROTEIN"/>
    <property type="match status" value="1"/>
</dbReference>
<dbReference type="Proteomes" id="UP000027265">
    <property type="component" value="Unassembled WGS sequence"/>
</dbReference>
<keyword evidence="2" id="KW-0521">NADP</keyword>
<dbReference type="InterPro" id="IPR051164">
    <property type="entry name" value="NmrA-like_oxidored"/>
</dbReference>
<dbReference type="Pfam" id="PF05368">
    <property type="entry name" value="NmrA"/>
    <property type="match status" value="1"/>
</dbReference>
<protein>
    <recommendedName>
        <fullName evidence="3">NmrA-like domain-containing protein</fullName>
    </recommendedName>
</protein>
<organism evidence="4 5">
    <name type="scientific">Jaapia argillacea MUCL 33604</name>
    <dbReference type="NCBI Taxonomy" id="933084"/>
    <lineage>
        <taxon>Eukaryota</taxon>
        <taxon>Fungi</taxon>
        <taxon>Dikarya</taxon>
        <taxon>Basidiomycota</taxon>
        <taxon>Agaricomycotina</taxon>
        <taxon>Agaricomycetes</taxon>
        <taxon>Agaricomycetidae</taxon>
        <taxon>Jaapiales</taxon>
        <taxon>Jaapiaceae</taxon>
        <taxon>Jaapia</taxon>
    </lineage>
</organism>
<dbReference type="Gene3D" id="3.90.25.10">
    <property type="entry name" value="UDP-galactose 4-epimerase, domain 1"/>
    <property type="match status" value="1"/>
</dbReference>
<dbReference type="OrthoDB" id="300709at2759"/>
<evidence type="ECO:0000256" key="2">
    <source>
        <dbReference type="ARBA" id="ARBA00022857"/>
    </source>
</evidence>
<keyword evidence="5" id="KW-1185">Reference proteome</keyword>
<dbReference type="CDD" id="cd05251">
    <property type="entry name" value="NmrA_like_SDR_a"/>
    <property type="match status" value="1"/>
</dbReference>
<reference evidence="5" key="1">
    <citation type="journal article" date="2014" name="Proc. Natl. Acad. Sci. U.S.A.">
        <title>Extensive sampling of basidiomycete genomes demonstrates inadequacy of the white-rot/brown-rot paradigm for wood decay fungi.</title>
        <authorList>
            <person name="Riley R."/>
            <person name="Salamov A.A."/>
            <person name="Brown D.W."/>
            <person name="Nagy L.G."/>
            <person name="Floudas D."/>
            <person name="Held B.W."/>
            <person name="Levasseur A."/>
            <person name="Lombard V."/>
            <person name="Morin E."/>
            <person name="Otillar R."/>
            <person name="Lindquist E.A."/>
            <person name="Sun H."/>
            <person name="LaButti K.M."/>
            <person name="Schmutz J."/>
            <person name="Jabbour D."/>
            <person name="Luo H."/>
            <person name="Baker S.E."/>
            <person name="Pisabarro A.G."/>
            <person name="Walton J.D."/>
            <person name="Blanchette R.A."/>
            <person name="Henrissat B."/>
            <person name="Martin F."/>
            <person name="Cullen D."/>
            <person name="Hibbett D.S."/>
            <person name="Grigoriev I.V."/>
        </authorList>
    </citation>
    <scope>NUCLEOTIDE SEQUENCE [LARGE SCALE GENOMIC DNA]</scope>
    <source>
        <strain evidence="5">MUCL 33604</strain>
    </source>
</reference>
<dbReference type="EMBL" id="KL197716">
    <property type="protein sequence ID" value="KDQ59066.1"/>
    <property type="molecule type" value="Genomic_DNA"/>
</dbReference>
<dbReference type="Gene3D" id="3.40.50.720">
    <property type="entry name" value="NAD(P)-binding Rossmann-like Domain"/>
    <property type="match status" value="1"/>
</dbReference>
<comment type="similarity">
    <text evidence="1">Belongs to the NmrA-type oxidoreductase family.</text>
</comment>
<feature type="domain" description="NmrA-like" evidence="3">
    <location>
        <begin position="7"/>
        <end position="282"/>
    </location>
</feature>
<evidence type="ECO:0000256" key="1">
    <source>
        <dbReference type="ARBA" id="ARBA00006328"/>
    </source>
</evidence>
<dbReference type="GO" id="GO:0005634">
    <property type="term" value="C:nucleus"/>
    <property type="evidence" value="ECO:0007669"/>
    <property type="project" value="TreeGrafter"/>
</dbReference>
<sequence>MSSVQEKELILVIGATGAQGLAVISALLAPSEDGAPSPYAVRALTRNTESGRAKELKAKGVEVVQGSFYDFPTVFDALKGVYGAWVNTDGFTVGEQKELYCGMRIFELAKQVGTVRHYVWSNLDYATKKGNYNPDYKCDHYNGKGRVAEWMKAQPSIVSDTDMSWSVVTSGPYMEMLRMGMFGPLNRRADGTFVFATPVQDGHVPMIALADLGWWARYTFDHREGTSTKDLEIATEMVTWPHLVSTFISVTNQKAVVVNQSLDDWFGNLVGVDRPVANEMGEGSTSFRQNFSSWWRLYRDDVVKRDMDWIKKVHPGGYTLERWMRETGYTGTLGRDLLKNSEDGQSPVLNVEKASRL</sequence>
<dbReference type="SUPFAM" id="SSF51735">
    <property type="entry name" value="NAD(P)-binding Rossmann-fold domains"/>
    <property type="match status" value="1"/>
</dbReference>
<evidence type="ECO:0000313" key="5">
    <source>
        <dbReference type="Proteomes" id="UP000027265"/>
    </source>
</evidence>
<dbReference type="InterPro" id="IPR036291">
    <property type="entry name" value="NAD(P)-bd_dom_sf"/>
</dbReference>